<protein>
    <recommendedName>
        <fullName evidence="1">HNH nuclease domain-containing protein</fullName>
    </recommendedName>
</protein>
<dbReference type="SUPFAM" id="SSF54060">
    <property type="entry name" value="His-Me finger endonucleases"/>
    <property type="match status" value="1"/>
</dbReference>
<dbReference type="EMBL" id="BKAU01000001">
    <property type="protein sequence ID" value="GEP94481.1"/>
    <property type="molecule type" value="Genomic_DNA"/>
</dbReference>
<dbReference type="AlphaFoldDB" id="A0A512RFK7"/>
<evidence type="ECO:0000313" key="2">
    <source>
        <dbReference type="EMBL" id="GEP94481.1"/>
    </source>
</evidence>
<dbReference type="InterPro" id="IPR003615">
    <property type="entry name" value="HNH_nuc"/>
</dbReference>
<dbReference type="Pfam" id="PF13392">
    <property type="entry name" value="HNH_3"/>
    <property type="match status" value="1"/>
</dbReference>
<sequence length="102" mass="11607">MHWNRWAWEQAYGKIPPRTNVVFKDGNPNNLTIDNLELLSDAALAKRNASASIQTLSDNYIAGILSPKNTALRTLLQSNKTLLEIKRKQITLKRTIYGQQEN</sequence>
<gene>
    <name evidence="2" type="ORF">CCY01nite_07410</name>
</gene>
<comment type="caution">
    <text evidence="2">The sequence shown here is derived from an EMBL/GenBank/DDBJ whole genome shotgun (WGS) entry which is preliminary data.</text>
</comment>
<feature type="domain" description="HNH nuclease" evidence="1">
    <location>
        <begin position="5"/>
        <end position="42"/>
    </location>
</feature>
<name>A0A512RFK7_9BACT</name>
<reference evidence="2 3" key="1">
    <citation type="submission" date="2019-07" db="EMBL/GenBank/DDBJ databases">
        <title>Whole genome shotgun sequence of Chitinophaga cymbidii NBRC 109752.</title>
        <authorList>
            <person name="Hosoyama A."/>
            <person name="Uohara A."/>
            <person name="Ohji S."/>
            <person name="Ichikawa N."/>
        </authorList>
    </citation>
    <scope>NUCLEOTIDE SEQUENCE [LARGE SCALE GENOMIC DNA]</scope>
    <source>
        <strain evidence="2 3">NBRC 109752</strain>
    </source>
</reference>
<dbReference type="InterPro" id="IPR044925">
    <property type="entry name" value="His-Me_finger_sf"/>
</dbReference>
<proteinExistence type="predicted"/>
<keyword evidence="3" id="KW-1185">Reference proteome</keyword>
<evidence type="ECO:0000313" key="3">
    <source>
        <dbReference type="Proteomes" id="UP000321436"/>
    </source>
</evidence>
<evidence type="ECO:0000259" key="1">
    <source>
        <dbReference type="Pfam" id="PF13392"/>
    </source>
</evidence>
<accession>A0A512RFK7</accession>
<organism evidence="2 3">
    <name type="scientific">Chitinophaga cymbidii</name>
    <dbReference type="NCBI Taxonomy" id="1096750"/>
    <lineage>
        <taxon>Bacteria</taxon>
        <taxon>Pseudomonadati</taxon>
        <taxon>Bacteroidota</taxon>
        <taxon>Chitinophagia</taxon>
        <taxon>Chitinophagales</taxon>
        <taxon>Chitinophagaceae</taxon>
        <taxon>Chitinophaga</taxon>
    </lineage>
</organism>
<dbReference type="Proteomes" id="UP000321436">
    <property type="component" value="Unassembled WGS sequence"/>
</dbReference>